<dbReference type="Proteomes" id="UP000268350">
    <property type="component" value="Unassembled WGS sequence"/>
</dbReference>
<proteinExistence type="predicted"/>
<keyword evidence="3" id="KW-1185">Reference proteome</keyword>
<feature type="compositionally biased region" description="Basic and acidic residues" evidence="1">
    <location>
        <begin position="80"/>
        <end position="99"/>
    </location>
</feature>
<dbReference type="OMA" id="CWTHCRT"/>
<feature type="region of interest" description="Disordered" evidence="1">
    <location>
        <begin position="1"/>
        <end position="22"/>
    </location>
</feature>
<dbReference type="EMBL" id="OUUW01000005">
    <property type="protein sequence ID" value="SPP81011.1"/>
    <property type="molecule type" value="Genomic_DNA"/>
</dbReference>
<evidence type="ECO:0000313" key="2">
    <source>
        <dbReference type="EMBL" id="SPP81011.1"/>
    </source>
</evidence>
<feature type="region of interest" description="Disordered" evidence="1">
    <location>
        <begin position="74"/>
        <end position="99"/>
    </location>
</feature>
<accession>A0A3B0K7P1</accession>
<name>A0A3B0K7P1_DROGU</name>
<evidence type="ECO:0000256" key="1">
    <source>
        <dbReference type="SAM" id="MobiDB-lite"/>
    </source>
</evidence>
<sequence length="291" mass="32953">MSEHKRRKTTADVGHGKTPFGRQVDSMQDMLKRVEMYGNKLNAEIVNIKRLVRTNQNVVAQLKANEQTLKSLMREKKKQKPEPVRAEQRSSKQLAEVRSKLNSISQELERLRPPSSSSRAVVKSSPRREACKVASIKEICSAQCKPTTEGCSPRMEAGTVGCATELQSERAALFKALKRDLADRQRGGGRDPVATLTTDFRNAQLQRHQTLIGRVENILESVENMDMKTEIVSDVKILCNLVRNALIQRKKSLLQIDCQQPRRSEKLKQENNFPRGTFSKVCQTGHINPYM</sequence>
<evidence type="ECO:0000313" key="3">
    <source>
        <dbReference type="Proteomes" id="UP000268350"/>
    </source>
</evidence>
<dbReference type="AlphaFoldDB" id="A0A3B0K7P1"/>
<protein>
    <submittedName>
        <fullName evidence="2">Uncharacterized protein</fullName>
    </submittedName>
</protein>
<reference evidence="3" key="1">
    <citation type="submission" date="2018-01" db="EMBL/GenBank/DDBJ databases">
        <authorList>
            <person name="Alioto T."/>
            <person name="Alioto T."/>
        </authorList>
    </citation>
    <scope>NUCLEOTIDE SEQUENCE [LARGE SCALE GENOMIC DNA]</scope>
</reference>
<gene>
    <name evidence="2" type="ORF">DGUA_6G005983</name>
</gene>
<organism evidence="2 3">
    <name type="scientific">Drosophila guanche</name>
    <name type="common">Fruit fly</name>
    <dbReference type="NCBI Taxonomy" id="7266"/>
    <lineage>
        <taxon>Eukaryota</taxon>
        <taxon>Metazoa</taxon>
        <taxon>Ecdysozoa</taxon>
        <taxon>Arthropoda</taxon>
        <taxon>Hexapoda</taxon>
        <taxon>Insecta</taxon>
        <taxon>Pterygota</taxon>
        <taxon>Neoptera</taxon>
        <taxon>Endopterygota</taxon>
        <taxon>Diptera</taxon>
        <taxon>Brachycera</taxon>
        <taxon>Muscomorpha</taxon>
        <taxon>Ephydroidea</taxon>
        <taxon>Drosophilidae</taxon>
        <taxon>Drosophila</taxon>
        <taxon>Sophophora</taxon>
    </lineage>
</organism>